<keyword evidence="3" id="KW-1185">Reference proteome</keyword>
<dbReference type="InterPro" id="IPR007630">
    <property type="entry name" value="RNA_pol_sigma70_r4"/>
</dbReference>
<protein>
    <recommendedName>
        <fullName evidence="1">RNA polymerase sigma-70 region 4 domain-containing protein</fullName>
    </recommendedName>
</protein>
<dbReference type="SUPFAM" id="SSF88659">
    <property type="entry name" value="Sigma3 and sigma4 domains of RNA polymerase sigma factors"/>
    <property type="match status" value="1"/>
</dbReference>
<evidence type="ECO:0000313" key="2">
    <source>
        <dbReference type="EMBL" id="GIO27738.1"/>
    </source>
</evidence>
<comment type="caution">
    <text evidence="2">The sequence shown here is derived from an EMBL/GenBank/DDBJ whole genome shotgun (WGS) entry which is preliminary data.</text>
</comment>
<dbReference type="GO" id="GO:0006352">
    <property type="term" value="P:DNA-templated transcription initiation"/>
    <property type="evidence" value="ECO:0007669"/>
    <property type="project" value="InterPro"/>
</dbReference>
<dbReference type="AlphaFoldDB" id="A0A919XBW0"/>
<dbReference type="Proteomes" id="UP000676917">
    <property type="component" value="Unassembled WGS sequence"/>
</dbReference>
<gene>
    <name evidence="2" type="ORF">J43TS3_23490</name>
</gene>
<dbReference type="Pfam" id="PF04545">
    <property type="entry name" value="Sigma70_r4"/>
    <property type="match status" value="1"/>
</dbReference>
<evidence type="ECO:0000313" key="3">
    <source>
        <dbReference type="Proteomes" id="UP000676917"/>
    </source>
</evidence>
<dbReference type="GO" id="GO:0003700">
    <property type="term" value="F:DNA-binding transcription factor activity"/>
    <property type="evidence" value="ECO:0007669"/>
    <property type="project" value="InterPro"/>
</dbReference>
<dbReference type="EMBL" id="BORP01000004">
    <property type="protein sequence ID" value="GIO27738.1"/>
    <property type="molecule type" value="Genomic_DNA"/>
</dbReference>
<evidence type="ECO:0000259" key="1">
    <source>
        <dbReference type="Pfam" id="PF04545"/>
    </source>
</evidence>
<dbReference type="InterPro" id="IPR013324">
    <property type="entry name" value="RNA_pol_sigma_r3/r4-like"/>
</dbReference>
<organism evidence="2 3">
    <name type="scientific">Ornithinibacillus bavariensis</name>
    <dbReference type="NCBI Taxonomy" id="545502"/>
    <lineage>
        <taxon>Bacteria</taxon>
        <taxon>Bacillati</taxon>
        <taxon>Bacillota</taxon>
        <taxon>Bacilli</taxon>
        <taxon>Bacillales</taxon>
        <taxon>Bacillaceae</taxon>
        <taxon>Ornithinibacillus</taxon>
    </lineage>
</organism>
<sequence>MIIIVSTTIDLTEKERRIDEAYALDNPEGVRLLLSDYHALVKRQYDGDTDAIVILADLSTAIELAHLTYRQKSAINCVFIKDWTQGQTGRELGISQQAVGNYIATTLSKIAAVFEYWAKHDEGYRLSYGKGNLGND</sequence>
<name>A0A919XBW0_9BACI</name>
<proteinExistence type="predicted"/>
<reference evidence="2" key="1">
    <citation type="submission" date="2021-03" db="EMBL/GenBank/DDBJ databases">
        <title>Antimicrobial resistance genes in bacteria isolated from Japanese honey, and their potential for conferring macrolide and lincosamide resistance in the American foulbrood pathogen Paenibacillus larvae.</title>
        <authorList>
            <person name="Okamoto M."/>
            <person name="Kumagai M."/>
            <person name="Kanamori H."/>
            <person name="Takamatsu D."/>
        </authorList>
    </citation>
    <scope>NUCLEOTIDE SEQUENCE</scope>
    <source>
        <strain evidence="2">J43TS3</strain>
    </source>
</reference>
<feature type="domain" description="RNA polymerase sigma-70 region 4" evidence="1">
    <location>
        <begin position="64"/>
        <end position="109"/>
    </location>
</feature>
<accession>A0A919XBW0</accession>
<dbReference type="RefSeq" id="WP_212921202.1">
    <property type="nucleotide sequence ID" value="NZ_BORP01000004.1"/>
</dbReference>